<evidence type="ECO:0000313" key="3">
    <source>
        <dbReference type="Proteomes" id="UP001159405"/>
    </source>
</evidence>
<comment type="caution">
    <text evidence="2">The sequence shown here is derived from an EMBL/GenBank/DDBJ whole genome shotgun (WGS) entry which is preliminary data.</text>
</comment>
<feature type="transmembrane region" description="Helical" evidence="1">
    <location>
        <begin position="16"/>
        <end position="37"/>
    </location>
</feature>
<dbReference type="InterPro" id="IPR043138">
    <property type="entry name" value="GGT_lsub"/>
</dbReference>
<accession>A0ABN8PS16</accession>
<dbReference type="PANTHER" id="PTHR11686">
    <property type="entry name" value="GAMMA GLUTAMYL TRANSPEPTIDASE"/>
    <property type="match status" value="1"/>
</dbReference>
<dbReference type="Pfam" id="PF01019">
    <property type="entry name" value="G_glu_transpept"/>
    <property type="match status" value="1"/>
</dbReference>
<protein>
    <recommendedName>
        <fullName evidence="4">Gamma-glutamyltranspeptidase 1</fullName>
    </recommendedName>
</protein>
<keyword evidence="1" id="KW-0812">Transmembrane</keyword>
<dbReference type="InterPro" id="IPR043137">
    <property type="entry name" value="GGT_ssub_C"/>
</dbReference>
<dbReference type="EMBL" id="CALNXK010000087">
    <property type="protein sequence ID" value="CAH3149723.1"/>
    <property type="molecule type" value="Genomic_DNA"/>
</dbReference>
<evidence type="ECO:0000313" key="2">
    <source>
        <dbReference type="EMBL" id="CAH3149723.1"/>
    </source>
</evidence>
<proteinExistence type="predicted"/>
<keyword evidence="1" id="KW-0472">Membrane</keyword>
<dbReference type="InterPro" id="IPR029055">
    <property type="entry name" value="Ntn_hydrolases_N"/>
</dbReference>
<dbReference type="Gene3D" id="1.10.246.130">
    <property type="match status" value="1"/>
</dbReference>
<dbReference type="Proteomes" id="UP001159405">
    <property type="component" value="Unassembled WGS sequence"/>
</dbReference>
<evidence type="ECO:0008006" key="4">
    <source>
        <dbReference type="Google" id="ProtNLM"/>
    </source>
</evidence>
<dbReference type="PANTHER" id="PTHR11686:SF9">
    <property type="entry name" value="RE13973P"/>
    <property type="match status" value="1"/>
</dbReference>
<sequence length="593" mass="66007">MSTSSYDFRRKRNLRIIVGSLWVLVCIIVGLSLAYWFTRTKPLEEINQNHPSLGGPYKHAAVASDAGPCSHVGTDILQRNGSAVDSAIATMLCVGVINMHSTGIGGGGFMLVYNRSRASAEVFDFRETAPEKAKEDMFKNASFKEINSTLATGVPGEVRGYYTAWQAYGRLPWKQLVQPAIDKAKYGFLINPALYMTMLKEKDSLKKDPGLREILTDKDGNLKNLGDNITNPQYANTLEKIRDDPESFYKGSLAEEIVKDIQRRGGIITLQDLQDYKVIRKKALVNQLGDITWYTVPPPSSGPVITLILNILKGSYNMTSESRASTAKSSLTYHRIIEAFKFGYSWRARLGDPAFVSGMSEVVSKMTNQTFAETLRQKIWDNQTHSNASYYGNFRFAKDYGTSHLSVLSPNGDAVALTSTINYYFGCKYRSTKTGITYNNEMGDFSTPGQLNPDEIEPSKSNFIKPGKRPQSSMSPVIFTDRNGRVRLVAGASGGPLITTAVSLAVINELWLSRGISNAIDYPRVHHQLFPKTVMIEEPPYTISRGIQDGLRARKHNITVKDAYAAVQAIVRNRNEEIYGKSDPRKYGWPDGF</sequence>
<dbReference type="Gene3D" id="3.60.20.40">
    <property type="match status" value="1"/>
</dbReference>
<organism evidence="2 3">
    <name type="scientific">Porites lobata</name>
    <dbReference type="NCBI Taxonomy" id="104759"/>
    <lineage>
        <taxon>Eukaryota</taxon>
        <taxon>Metazoa</taxon>
        <taxon>Cnidaria</taxon>
        <taxon>Anthozoa</taxon>
        <taxon>Hexacorallia</taxon>
        <taxon>Scleractinia</taxon>
        <taxon>Fungiina</taxon>
        <taxon>Poritidae</taxon>
        <taxon>Porites</taxon>
    </lineage>
</organism>
<name>A0ABN8PS16_9CNID</name>
<reference evidence="2 3" key="1">
    <citation type="submission" date="2022-05" db="EMBL/GenBank/DDBJ databases">
        <authorList>
            <consortium name="Genoscope - CEA"/>
            <person name="William W."/>
        </authorList>
    </citation>
    <scope>NUCLEOTIDE SEQUENCE [LARGE SCALE GENOMIC DNA]</scope>
</reference>
<dbReference type="InterPro" id="IPR000101">
    <property type="entry name" value="GGT_peptidase"/>
</dbReference>
<evidence type="ECO:0000256" key="1">
    <source>
        <dbReference type="SAM" id="Phobius"/>
    </source>
</evidence>
<keyword evidence="1" id="KW-1133">Transmembrane helix</keyword>
<dbReference type="SUPFAM" id="SSF56235">
    <property type="entry name" value="N-terminal nucleophile aminohydrolases (Ntn hydrolases)"/>
    <property type="match status" value="1"/>
</dbReference>
<gene>
    <name evidence="2" type="ORF">PLOB_00047449</name>
</gene>
<dbReference type="PRINTS" id="PR01210">
    <property type="entry name" value="GGTRANSPTASE"/>
</dbReference>
<dbReference type="NCBIfam" id="TIGR00066">
    <property type="entry name" value="g_glut_trans"/>
    <property type="match status" value="1"/>
</dbReference>
<keyword evidence="3" id="KW-1185">Reference proteome</keyword>